<feature type="repeat" description="WD" evidence="6">
    <location>
        <begin position="974"/>
        <end position="1007"/>
    </location>
</feature>
<feature type="domain" description="Striatin N-terminal" evidence="9">
    <location>
        <begin position="482"/>
        <end position="655"/>
    </location>
</feature>
<feature type="compositionally biased region" description="Pro residues" evidence="8">
    <location>
        <begin position="446"/>
        <end position="461"/>
    </location>
</feature>
<accession>A0A8H8NTN9</accession>
<reference evidence="10" key="1">
    <citation type="submission" date="2020-05" db="EMBL/GenBank/DDBJ databases">
        <title>Evolutionary and genomic comparisons of hybrid uninucleate and nonhybrid Rhizoctonia fungi.</title>
        <authorList>
            <person name="Li C."/>
            <person name="Chen X."/>
        </authorList>
    </citation>
    <scope>NUCLEOTIDE SEQUENCE</scope>
    <source>
        <strain evidence="10">AG-1 IA</strain>
    </source>
</reference>
<dbReference type="InterPro" id="IPR051488">
    <property type="entry name" value="WD_repeat_striatin"/>
</dbReference>
<feature type="coiled-coil region" evidence="7">
    <location>
        <begin position="493"/>
        <end position="520"/>
    </location>
</feature>
<dbReference type="PROSITE" id="PS50294">
    <property type="entry name" value="WD_REPEATS_REGION"/>
    <property type="match status" value="3"/>
</dbReference>
<dbReference type="InterPro" id="IPR019775">
    <property type="entry name" value="WD40_repeat_CS"/>
</dbReference>
<dbReference type="SUPFAM" id="SSF53448">
    <property type="entry name" value="Nucleotide-diphospho-sugar transferases"/>
    <property type="match status" value="1"/>
</dbReference>
<dbReference type="PANTHER" id="PTHR15653">
    <property type="entry name" value="STRIATIN"/>
    <property type="match status" value="1"/>
</dbReference>
<dbReference type="SMART" id="SM00320">
    <property type="entry name" value="WD40"/>
    <property type="match status" value="3"/>
</dbReference>
<dbReference type="Pfam" id="PF08232">
    <property type="entry name" value="Striatin"/>
    <property type="match status" value="1"/>
</dbReference>
<dbReference type="Gene3D" id="2.130.10.10">
    <property type="entry name" value="YVTN repeat-like/Quinoprotein amine dehydrogenase"/>
    <property type="match status" value="2"/>
</dbReference>
<dbReference type="InterPro" id="IPR036322">
    <property type="entry name" value="WD40_repeat_dom_sf"/>
</dbReference>
<evidence type="ECO:0000256" key="1">
    <source>
        <dbReference type="ARBA" id="ARBA00009616"/>
    </source>
</evidence>
<dbReference type="SUPFAM" id="SSF50978">
    <property type="entry name" value="WD40 repeat-like"/>
    <property type="match status" value="1"/>
</dbReference>
<dbReference type="RefSeq" id="XP_043178380.1">
    <property type="nucleotide sequence ID" value="XM_043322884.1"/>
</dbReference>
<dbReference type="InterPro" id="IPR001680">
    <property type="entry name" value="WD40_rpt"/>
</dbReference>
<feature type="compositionally biased region" description="Low complexity" evidence="8">
    <location>
        <begin position="431"/>
        <end position="445"/>
    </location>
</feature>
<feature type="compositionally biased region" description="Low complexity" evidence="8">
    <location>
        <begin position="741"/>
        <end position="750"/>
    </location>
</feature>
<dbReference type="KEGG" id="rsx:RhiXN_03067"/>
<dbReference type="Proteomes" id="UP000650533">
    <property type="component" value="Chromosome 3"/>
</dbReference>
<sequence>MADVTAIVLNWARLENVKSIVAHLCDEPLRTISNVIVWNNSPDRIDASEFVADERVRIINSDVFFQARFLACLEAEGEWCLVQDDDYLVSTESIKALRKYAGLYNTKYPIHLLPPHEHLSTTLRILVHSPLHVASFAWLGHGTLLSKSHARAFMEVLKAESANQEHIMQMADNFFSVLLNRRADVWVDRGMHFAEGREVAFTVGAEGDARNWYYTAIAEKYLESIVQRAEPNGYTDLEPKEEEEELVTRSPASTHGLWSTNVCGYDAEERVGEVDARHYIHHSFACVGDGLEHTVFKSPAGCEEGQWLSFDLLEKVEVSRIEIEWTIEPEFAHEVQDMNYQVSEDGVWINAVVQECTRVESESPEWIKVSTRLDLESPRILNIVRANIGPGSGSERPAWGVAGCATLIGWDAGHYMPSGMMGREQGMQGNPMHPQQQHMLGQPHHPQQPQPHHPIQQPPHPQQQFGPQPQQGPPPNGQDMSLATVLHYLQSEWRRYERERNEWEIERAEMRARIALLEGERRSFDNLKIDWTRRIKMLEYALKDKTVNQPATAQSNKVASLRKEDDPAPLKEGSGSSSPRSEDIPLPPDARAGVLAGGQPNSRPQSIAGLNGLASQSTANLLGTKMTGRDPKSRARSKEYLKQCLQEVNYLTSPQAVNPLPNRPLVSLGPNSTLISTGAQNMAWGGNDTIGPNGRPRKLVPEVGKEFSTLNGGLEPSLMPESVGAPRDQPTEIKNKSAPESGGQPPQSQPDVPTSAQEEEPLAPIPLDEPEQTAEQEPQVEEVESAEEAPRQPASSGVTAIFRPDDRGEWKRQLQEAHDEAVRAGTAGSGLENISLKDEFDTDDMDNAAEESEDKTKVWKTRKTLRNHLDAVRAVAFHPNEMCLASGGDDFTVKIWRLDPASLTSNSRQAQQSVDIEPQLTLRGHTAAITCLVASPRGLLFSASMDASIRIWAFPPESLQPYAPYDPSYSRGELVGHTDVVWGLALVRDGTWLASGGADGMVKVWEITESGGNLRLTWGYNGAEAEAEPEAEPESGETIPVVAVEGIKSDLRKVAVAYANCIVKVFDIENGKELGSPLTFGELDVHTDTVTIVH</sequence>
<dbReference type="GeneID" id="67025347"/>
<evidence type="ECO:0000313" key="11">
    <source>
        <dbReference type="Proteomes" id="UP000650533"/>
    </source>
</evidence>
<feature type="compositionally biased region" description="Acidic residues" evidence="8">
    <location>
        <begin position="768"/>
        <end position="787"/>
    </location>
</feature>
<dbReference type="PROSITE" id="PS50082">
    <property type="entry name" value="WD_REPEATS_2"/>
    <property type="match status" value="3"/>
</dbReference>
<dbReference type="InterPro" id="IPR013258">
    <property type="entry name" value="Striatin_N"/>
</dbReference>
<feature type="compositionally biased region" description="Polar residues" evidence="8">
    <location>
        <begin position="548"/>
        <end position="558"/>
    </location>
</feature>
<name>A0A8H8NTN9_9AGAM</name>
<dbReference type="Gene3D" id="3.90.550.10">
    <property type="entry name" value="Spore Coat Polysaccharide Biosynthesis Protein SpsA, Chain A"/>
    <property type="match status" value="1"/>
</dbReference>
<evidence type="ECO:0000256" key="2">
    <source>
        <dbReference type="ARBA" id="ARBA00022574"/>
    </source>
</evidence>
<feature type="compositionally biased region" description="Basic and acidic residues" evidence="8">
    <location>
        <begin position="803"/>
        <end position="822"/>
    </location>
</feature>
<proteinExistence type="inferred from homology"/>
<keyword evidence="4" id="KW-0112">Calmodulin-binding</keyword>
<feature type="region of interest" description="Disordered" evidence="8">
    <location>
        <begin position="419"/>
        <end position="480"/>
    </location>
</feature>
<evidence type="ECO:0000256" key="7">
    <source>
        <dbReference type="SAM" id="Coils"/>
    </source>
</evidence>
<comment type="similarity">
    <text evidence="1">Belongs to the WD repeat striatin family.</text>
</comment>
<dbReference type="InterPro" id="IPR015943">
    <property type="entry name" value="WD40/YVTN_repeat-like_dom_sf"/>
</dbReference>
<organism evidence="10 11">
    <name type="scientific">Rhizoctonia solani</name>
    <dbReference type="NCBI Taxonomy" id="456999"/>
    <lineage>
        <taxon>Eukaryota</taxon>
        <taxon>Fungi</taxon>
        <taxon>Dikarya</taxon>
        <taxon>Basidiomycota</taxon>
        <taxon>Agaricomycotina</taxon>
        <taxon>Agaricomycetes</taxon>
        <taxon>Cantharellales</taxon>
        <taxon>Ceratobasidiaceae</taxon>
        <taxon>Rhizoctonia</taxon>
    </lineage>
</organism>
<dbReference type="GO" id="GO:0005516">
    <property type="term" value="F:calmodulin binding"/>
    <property type="evidence" value="ECO:0007669"/>
    <property type="project" value="UniProtKB-KW"/>
</dbReference>
<evidence type="ECO:0000259" key="9">
    <source>
        <dbReference type="Pfam" id="PF08232"/>
    </source>
</evidence>
<feature type="region of interest" description="Disordered" evidence="8">
    <location>
        <begin position="548"/>
        <end position="609"/>
    </location>
</feature>
<feature type="compositionally biased region" description="Acidic residues" evidence="8">
    <location>
        <begin position="840"/>
        <end position="853"/>
    </location>
</feature>
<dbReference type="PRINTS" id="PR00320">
    <property type="entry name" value="GPROTEINBRPT"/>
</dbReference>
<evidence type="ECO:0000256" key="5">
    <source>
        <dbReference type="ARBA" id="ARBA00023054"/>
    </source>
</evidence>
<dbReference type="InterPro" id="IPR029044">
    <property type="entry name" value="Nucleotide-diphossugar_trans"/>
</dbReference>
<keyword evidence="2 6" id="KW-0853">WD repeat</keyword>
<dbReference type="AlphaFoldDB" id="A0A8H8NTN9"/>
<protein>
    <submittedName>
        <fullName evidence="10">Striatin-like protein</fullName>
    </submittedName>
</protein>
<evidence type="ECO:0000256" key="3">
    <source>
        <dbReference type="ARBA" id="ARBA00022737"/>
    </source>
</evidence>
<dbReference type="PROSITE" id="PS00678">
    <property type="entry name" value="WD_REPEATS_1"/>
    <property type="match status" value="1"/>
</dbReference>
<evidence type="ECO:0000256" key="4">
    <source>
        <dbReference type="ARBA" id="ARBA00022860"/>
    </source>
</evidence>
<dbReference type="InterPro" id="IPR020472">
    <property type="entry name" value="WD40_PAC1"/>
</dbReference>
<feature type="region of interest" description="Disordered" evidence="8">
    <location>
        <begin position="707"/>
        <end position="856"/>
    </location>
</feature>
<keyword evidence="3" id="KW-0677">Repeat</keyword>
<evidence type="ECO:0000313" key="10">
    <source>
        <dbReference type="EMBL" id="QRW18143.1"/>
    </source>
</evidence>
<dbReference type="PANTHER" id="PTHR15653:SF0">
    <property type="entry name" value="CONNECTOR OF KINASE TO AP-1, ISOFORM E"/>
    <property type="match status" value="1"/>
</dbReference>
<feature type="repeat" description="WD" evidence="6">
    <location>
        <begin position="922"/>
        <end position="952"/>
    </location>
</feature>
<feature type="repeat" description="WD" evidence="6">
    <location>
        <begin position="865"/>
        <end position="906"/>
    </location>
</feature>
<dbReference type="Gene3D" id="1.20.5.300">
    <property type="match status" value="1"/>
</dbReference>
<gene>
    <name evidence="10" type="ORF">RhiXN_03067</name>
</gene>
<dbReference type="Pfam" id="PF00400">
    <property type="entry name" value="WD40"/>
    <property type="match status" value="3"/>
</dbReference>
<evidence type="ECO:0000256" key="8">
    <source>
        <dbReference type="SAM" id="MobiDB-lite"/>
    </source>
</evidence>
<dbReference type="EMBL" id="CP059660">
    <property type="protein sequence ID" value="QRW18143.1"/>
    <property type="molecule type" value="Genomic_DNA"/>
</dbReference>
<evidence type="ECO:0000256" key="6">
    <source>
        <dbReference type="PROSITE-ProRule" id="PRU00221"/>
    </source>
</evidence>
<keyword evidence="5 7" id="KW-0175">Coiled coil</keyword>